<proteinExistence type="predicted"/>
<keyword evidence="3" id="KW-1185">Reference proteome</keyword>
<gene>
    <name evidence="2" type="ORF">V8G54_036106</name>
</gene>
<evidence type="ECO:0000313" key="2">
    <source>
        <dbReference type="EMBL" id="WVY90592.1"/>
    </source>
</evidence>
<dbReference type="AlphaFoldDB" id="A0AAQ3MGB1"/>
<evidence type="ECO:0000313" key="3">
    <source>
        <dbReference type="Proteomes" id="UP001374535"/>
    </source>
</evidence>
<dbReference type="Proteomes" id="UP001374535">
    <property type="component" value="Chromosome 11"/>
</dbReference>
<sequence>MANINFQDPHNKTFTTSRGAFSGRGRGRTTKFGGLAKYCDHCKRTNHTFDNCWIKYGLPQGYKPNIKMDPATSNSSTHLTDGVSLPPPPPLPPLLMQPKSNSILLKNSMTLFLDC</sequence>
<accession>A0AAQ3MGB1</accession>
<name>A0AAQ3MGB1_VIGMU</name>
<protein>
    <submittedName>
        <fullName evidence="2">Uncharacterized protein</fullName>
    </submittedName>
</protein>
<reference evidence="2 3" key="1">
    <citation type="journal article" date="2023" name="Life. Sci Alliance">
        <title>Evolutionary insights into 3D genome organization and epigenetic landscape of Vigna mungo.</title>
        <authorList>
            <person name="Junaid A."/>
            <person name="Singh B."/>
            <person name="Bhatia S."/>
        </authorList>
    </citation>
    <scope>NUCLEOTIDE SEQUENCE [LARGE SCALE GENOMIC DNA]</scope>
    <source>
        <strain evidence="2">Urdbean</strain>
    </source>
</reference>
<feature type="compositionally biased region" description="Polar residues" evidence="1">
    <location>
        <begin position="1"/>
        <end position="14"/>
    </location>
</feature>
<evidence type="ECO:0000256" key="1">
    <source>
        <dbReference type="SAM" id="MobiDB-lite"/>
    </source>
</evidence>
<feature type="region of interest" description="Disordered" evidence="1">
    <location>
        <begin position="1"/>
        <end position="26"/>
    </location>
</feature>
<organism evidence="2 3">
    <name type="scientific">Vigna mungo</name>
    <name type="common">Black gram</name>
    <name type="synonym">Phaseolus mungo</name>
    <dbReference type="NCBI Taxonomy" id="3915"/>
    <lineage>
        <taxon>Eukaryota</taxon>
        <taxon>Viridiplantae</taxon>
        <taxon>Streptophyta</taxon>
        <taxon>Embryophyta</taxon>
        <taxon>Tracheophyta</taxon>
        <taxon>Spermatophyta</taxon>
        <taxon>Magnoliopsida</taxon>
        <taxon>eudicotyledons</taxon>
        <taxon>Gunneridae</taxon>
        <taxon>Pentapetalae</taxon>
        <taxon>rosids</taxon>
        <taxon>fabids</taxon>
        <taxon>Fabales</taxon>
        <taxon>Fabaceae</taxon>
        <taxon>Papilionoideae</taxon>
        <taxon>50 kb inversion clade</taxon>
        <taxon>NPAAA clade</taxon>
        <taxon>indigoferoid/millettioid clade</taxon>
        <taxon>Phaseoleae</taxon>
        <taxon>Vigna</taxon>
    </lineage>
</organism>
<dbReference type="EMBL" id="CP144690">
    <property type="protein sequence ID" value="WVY90592.1"/>
    <property type="molecule type" value="Genomic_DNA"/>
</dbReference>
<feature type="region of interest" description="Disordered" evidence="1">
    <location>
        <begin position="67"/>
        <end position="87"/>
    </location>
</feature>